<dbReference type="STRING" id="1297569.MESS2_1240013"/>
<protein>
    <submittedName>
        <fullName evidence="1">Putative transmembrane protein (Modular protein)</fullName>
    </submittedName>
</protein>
<dbReference type="AlphaFoldDB" id="M5EJ20"/>
<dbReference type="EMBL" id="CAUM01000029">
    <property type="protein sequence ID" value="CCV04235.1"/>
    <property type="molecule type" value="Genomic_DNA"/>
</dbReference>
<keyword evidence="1" id="KW-0812">Transmembrane</keyword>
<dbReference type="Proteomes" id="UP000012062">
    <property type="component" value="Unassembled WGS sequence"/>
</dbReference>
<accession>M5EJ20</accession>
<comment type="caution">
    <text evidence="1">The sequence shown here is derived from an EMBL/GenBank/DDBJ whole genome shotgun (WGS) entry which is preliminary data.</text>
</comment>
<evidence type="ECO:0000313" key="1">
    <source>
        <dbReference type="EMBL" id="CCV04235.1"/>
    </source>
</evidence>
<sequence>MTFVNAAPAGSVPIDERDYDSPAAKSPNARAMAWLIRWPAKLCPARIGAIQQSDRQRAIRKSALAIVLASTFALTACQSSSNPEVQARNSEFGCIAGTVGGAIVGGLIGSTIGGGTGRVIGSAIGIGGGGYLGNRLACG</sequence>
<organism evidence="1 2">
    <name type="scientific">Mesorhizobium metallidurans STM 2683</name>
    <dbReference type="NCBI Taxonomy" id="1297569"/>
    <lineage>
        <taxon>Bacteria</taxon>
        <taxon>Pseudomonadati</taxon>
        <taxon>Pseudomonadota</taxon>
        <taxon>Alphaproteobacteria</taxon>
        <taxon>Hyphomicrobiales</taxon>
        <taxon>Phyllobacteriaceae</taxon>
        <taxon>Mesorhizobium</taxon>
    </lineage>
</organism>
<keyword evidence="2" id="KW-1185">Reference proteome</keyword>
<keyword evidence="1" id="KW-0472">Membrane</keyword>
<gene>
    <name evidence="1" type="ORF">MESS2_1240013</name>
</gene>
<reference evidence="1 2" key="1">
    <citation type="submission" date="2013-02" db="EMBL/GenBank/DDBJ databases">
        <authorList>
            <person name="Genoscope - CEA"/>
        </authorList>
    </citation>
    <scope>NUCLEOTIDE SEQUENCE [LARGE SCALE GENOMIC DNA]</scope>
    <source>
        <strain evidence="1 2">STM 2683</strain>
    </source>
</reference>
<dbReference type="eggNOG" id="COG3134">
    <property type="taxonomic scope" value="Bacteria"/>
</dbReference>
<name>M5EJ20_9HYPH</name>
<proteinExistence type="predicted"/>
<evidence type="ECO:0000313" key="2">
    <source>
        <dbReference type="Proteomes" id="UP000012062"/>
    </source>
</evidence>